<keyword evidence="3" id="KW-0862">Zinc</keyword>
<comment type="caution">
    <text evidence="6">The sequence shown here is derived from an EMBL/GenBank/DDBJ whole genome shotgun (WGS) entry which is preliminary data.</text>
</comment>
<dbReference type="Gene3D" id="3.30.40.10">
    <property type="entry name" value="Zinc/RING finger domain, C3HC4 (zinc finger)"/>
    <property type="match status" value="1"/>
</dbReference>
<protein>
    <recommendedName>
        <fullName evidence="5">Zinc finger PHD-type domain-containing protein</fullName>
    </recommendedName>
</protein>
<feature type="compositionally biased region" description="Polar residues" evidence="4">
    <location>
        <begin position="140"/>
        <end position="153"/>
    </location>
</feature>
<dbReference type="InterPro" id="IPR011011">
    <property type="entry name" value="Znf_FYVE_PHD"/>
</dbReference>
<evidence type="ECO:0000256" key="2">
    <source>
        <dbReference type="ARBA" id="ARBA00022771"/>
    </source>
</evidence>
<name>A0A8K0CYE9_IGNLU</name>
<dbReference type="SMART" id="SM00249">
    <property type="entry name" value="PHD"/>
    <property type="match status" value="1"/>
</dbReference>
<evidence type="ECO:0000256" key="3">
    <source>
        <dbReference type="ARBA" id="ARBA00022833"/>
    </source>
</evidence>
<dbReference type="InterPro" id="IPR013083">
    <property type="entry name" value="Znf_RING/FYVE/PHD"/>
</dbReference>
<feature type="region of interest" description="Disordered" evidence="4">
    <location>
        <begin position="139"/>
        <end position="160"/>
    </location>
</feature>
<keyword evidence="2" id="KW-0863">Zinc-finger</keyword>
<evidence type="ECO:0000313" key="7">
    <source>
        <dbReference type="Proteomes" id="UP000801492"/>
    </source>
</evidence>
<sequence length="265" mass="30367">MEDSKSAKVPAKPNSFLQKQENNPAEEVPYCQAVGMLMFLAIVSRPDIIFSVAQLAGKDWYYNFMKRHPSISLRTPEATSLNRITAFNEVDVKTFYDNLKTIQDKHHIQPDKIFNVDETGITTVQKNLKIVAAKGEKQVSKATSAERGQTDTRPPNVRENDIHTNQMVIYDQQAPDAHNHSSDISTVAEVHSAKTFDIQAFDTQEREKKEEKENVDYYCIFCKDKYVSPPNEDWIMCYVCEDWAHEKCTDREPTSAGYKCDLCRN</sequence>
<evidence type="ECO:0000259" key="5">
    <source>
        <dbReference type="SMART" id="SM00249"/>
    </source>
</evidence>
<organism evidence="6 7">
    <name type="scientific">Ignelater luminosus</name>
    <name type="common">Cucubano</name>
    <name type="synonym">Pyrophorus luminosus</name>
    <dbReference type="NCBI Taxonomy" id="2038154"/>
    <lineage>
        <taxon>Eukaryota</taxon>
        <taxon>Metazoa</taxon>
        <taxon>Ecdysozoa</taxon>
        <taxon>Arthropoda</taxon>
        <taxon>Hexapoda</taxon>
        <taxon>Insecta</taxon>
        <taxon>Pterygota</taxon>
        <taxon>Neoptera</taxon>
        <taxon>Endopterygota</taxon>
        <taxon>Coleoptera</taxon>
        <taxon>Polyphaga</taxon>
        <taxon>Elateriformia</taxon>
        <taxon>Elateroidea</taxon>
        <taxon>Elateridae</taxon>
        <taxon>Agrypninae</taxon>
        <taxon>Pyrophorini</taxon>
        <taxon>Ignelater</taxon>
    </lineage>
</organism>
<proteinExistence type="predicted"/>
<gene>
    <name evidence="6" type="ORF">ILUMI_12462</name>
</gene>
<dbReference type="AlphaFoldDB" id="A0A8K0CYE9"/>
<keyword evidence="7" id="KW-1185">Reference proteome</keyword>
<dbReference type="GO" id="GO:0008270">
    <property type="term" value="F:zinc ion binding"/>
    <property type="evidence" value="ECO:0007669"/>
    <property type="project" value="UniProtKB-KW"/>
</dbReference>
<evidence type="ECO:0000256" key="1">
    <source>
        <dbReference type="ARBA" id="ARBA00022723"/>
    </source>
</evidence>
<dbReference type="SUPFAM" id="SSF57903">
    <property type="entry name" value="FYVE/PHD zinc finger"/>
    <property type="match status" value="1"/>
</dbReference>
<evidence type="ECO:0000313" key="6">
    <source>
        <dbReference type="EMBL" id="KAF2893711.1"/>
    </source>
</evidence>
<keyword evidence="1" id="KW-0479">Metal-binding</keyword>
<evidence type="ECO:0000256" key="4">
    <source>
        <dbReference type="SAM" id="MobiDB-lite"/>
    </source>
</evidence>
<dbReference type="CDD" id="cd15489">
    <property type="entry name" value="PHD_SF"/>
    <property type="match status" value="1"/>
</dbReference>
<dbReference type="EMBL" id="VTPC01007720">
    <property type="protein sequence ID" value="KAF2893711.1"/>
    <property type="molecule type" value="Genomic_DNA"/>
</dbReference>
<feature type="domain" description="Zinc finger PHD-type" evidence="5">
    <location>
        <begin position="218"/>
        <end position="264"/>
    </location>
</feature>
<reference evidence="6" key="1">
    <citation type="submission" date="2019-08" db="EMBL/GenBank/DDBJ databases">
        <title>The genome of the North American firefly Photinus pyralis.</title>
        <authorList>
            <consortium name="Photinus pyralis genome working group"/>
            <person name="Fallon T.R."/>
            <person name="Sander Lower S.E."/>
            <person name="Weng J.-K."/>
        </authorList>
    </citation>
    <scope>NUCLEOTIDE SEQUENCE</scope>
    <source>
        <strain evidence="6">TRF0915ILg1</strain>
        <tissue evidence="6">Whole body</tissue>
    </source>
</reference>
<accession>A0A8K0CYE9</accession>
<dbReference type="Proteomes" id="UP000801492">
    <property type="component" value="Unassembled WGS sequence"/>
</dbReference>
<dbReference type="OrthoDB" id="7489787at2759"/>
<dbReference type="InterPro" id="IPR001965">
    <property type="entry name" value="Znf_PHD"/>
</dbReference>
<feature type="region of interest" description="Disordered" evidence="4">
    <location>
        <begin position="1"/>
        <end position="20"/>
    </location>
</feature>